<dbReference type="OrthoDB" id="9770107at2"/>
<evidence type="ECO:0000313" key="7">
    <source>
        <dbReference type="EMBL" id="RED16247.1"/>
    </source>
</evidence>
<evidence type="ECO:0000256" key="5">
    <source>
        <dbReference type="ARBA" id="ARBA00023180"/>
    </source>
</evidence>
<protein>
    <submittedName>
        <fullName evidence="7">Carboxypeptidase C (Cathepsin A)</fullName>
    </submittedName>
</protein>
<dbReference type="EMBL" id="QRDP01000004">
    <property type="protein sequence ID" value="RED16247.1"/>
    <property type="molecule type" value="Genomic_DNA"/>
</dbReference>
<dbReference type="Proteomes" id="UP000256310">
    <property type="component" value="Unassembled WGS sequence"/>
</dbReference>
<evidence type="ECO:0000256" key="3">
    <source>
        <dbReference type="ARBA" id="ARBA00022729"/>
    </source>
</evidence>
<evidence type="ECO:0000313" key="8">
    <source>
        <dbReference type="Proteomes" id="UP000256310"/>
    </source>
</evidence>
<evidence type="ECO:0000256" key="4">
    <source>
        <dbReference type="ARBA" id="ARBA00022801"/>
    </source>
</evidence>
<comment type="caution">
    <text evidence="7">The sequence shown here is derived from an EMBL/GenBank/DDBJ whole genome shotgun (WGS) entry which is preliminary data.</text>
</comment>
<dbReference type="GO" id="GO:0006508">
    <property type="term" value="P:proteolysis"/>
    <property type="evidence" value="ECO:0007669"/>
    <property type="project" value="UniProtKB-KW"/>
</dbReference>
<dbReference type="Pfam" id="PF00450">
    <property type="entry name" value="Peptidase_S10"/>
    <property type="match status" value="1"/>
</dbReference>
<feature type="chain" id="PRO_5017751577" evidence="6">
    <location>
        <begin position="21"/>
        <end position="500"/>
    </location>
</feature>
<dbReference type="PANTHER" id="PTHR11802:SF3">
    <property type="entry name" value="RETINOID-INDUCIBLE SERINE CARBOXYPEPTIDASE"/>
    <property type="match status" value="1"/>
</dbReference>
<dbReference type="InterPro" id="IPR001563">
    <property type="entry name" value="Peptidase_S10"/>
</dbReference>
<evidence type="ECO:0000256" key="6">
    <source>
        <dbReference type="SAM" id="SignalP"/>
    </source>
</evidence>
<proteinExistence type="predicted"/>
<dbReference type="GO" id="GO:0004185">
    <property type="term" value="F:serine-type carboxypeptidase activity"/>
    <property type="evidence" value="ECO:0007669"/>
    <property type="project" value="InterPro"/>
</dbReference>
<organism evidence="7 8">
    <name type="scientific">Parasphingopyxis lamellibrachiae</name>
    <dbReference type="NCBI Taxonomy" id="680125"/>
    <lineage>
        <taxon>Bacteria</taxon>
        <taxon>Pseudomonadati</taxon>
        <taxon>Pseudomonadota</taxon>
        <taxon>Alphaproteobacteria</taxon>
        <taxon>Sphingomonadales</taxon>
        <taxon>Sphingomonadaceae</taxon>
        <taxon>Parasphingopyxis</taxon>
    </lineage>
</organism>
<name>A0A3D9FF98_9SPHN</name>
<reference evidence="7 8" key="1">
    <citation type="submission" date="2018-07" db="EMBL/GenBank/DDBJ databases">
        <title>Genomic Encyclopedia of Type Strains, Phase IV (KMG-IV): sequencing the most valuable type-strain genomes for metagenomic binning, comparative biology and taxonomic classification.</title>
        <authorList>
            <person name="Goeker M."/>
        </authorList>
    </citation>
    <scope>NUCLEOTIDE SEQUENCE [LARGE SCALE GENOMIC DNA]</scope>
    <source>
        <strain evidence="7 8">DSM 26725</strain>
    </source>
</reference>
<dbReference type="Gene3D" id="3.40.50.1820">
    <property type="entry name" value="alpha/beta hydrolase"/>
    <property type="match status" value="1"/>
</dbReference>
<sequence>MIFRSIAAGLAILAMTPALAQEAQETAAQPAVEIPDPVVSVTRHRGAFGGQSFAYTATAGETYLTDDDGNPNARIFSVAYIRDGGDVSRPITFLFNGGPGSGSLWLHMGAFGPRRVAIPSNGTDDGAPPYRMIDNPDSLLDVTDIVFIDPVGTGFSTTLGDTEPTEFWGVDADARSIGTFIRRWLSENGRWNSPKYLGGESYGTTRTAAVVNVLEGSFNDVAFNGLLLISTILDFGAQAEVPGNEMPYVLHLPTMAATAFYHGRAPADVSDLESHVAAAREFARGEYLTALIRGSELQADTRADIRRLLAYFTGLSETYLEQADLRVSPRRFYKELLRDQGLTVGRLDSRYTGRDYDNAGESPDNDPSFYGIDASYTAALNSHVRETLGFNPDRQYVTIGGVSEWDWDLSRGGRDSTYYRSVAPYIGRAMRENSGLNVFVAQGYFDFATPFFGAEYALSRTGMPTERIHYRYYDAGHMMYVNEPELTRLTQDIRAFIRSR</sequence>
<keyword evidence="3 6" id="KW-0732">Signal</keyword>
<evidence type="ECO:0000256" key="2">
    <source>
        <dbReference type="ARBA" id="ARBA00022670"/>
    </source>
</evidence>
<feature type="signal peptide" evidence="6">
    <location>
        <begin position="1"/>
        <end position="20"/>
    </location>
</feature>
<dbReference type="PANTHER" id="PTHR11802">
    <property type="entry name" value="SERINE PROTEASE FAMILY S10 SERINE CARBOXYPEPTIDASE"/>
    <property type="match status" value="1"/>
</dbReference>
<keyword evidence="8" id="KW-1185">Reference proteome</keyword>
<dbReference type="InterPro" id="IPR029058">
    <property type="entry name" value="AB_hydrolase_fold"/>
</dbReference>
<gene>
    <name evidence="7" type="ORF">DFR46_1266</name>
</gene>
<dbReference type="AlphaFoldDB" id="A0A3D9FF98"/>
<dbReference type="RefSeq" id="WP_116235673.1">
    <property type="nucleotide sequence ID" value="NZ_QRDP01000004.1"/>
</dbReference>
<keyword evidence="5" id="KW-0325">Glycoprotein</keyword>
<keyword evidence="2" id="KW-0645">Protease</keyword>
<evidence type="ECO:0000256" key="1">
    <source>
        <dbReference type="ARBA" id="ARBA00022645"/>
    </source>
</evidence>
<keyword evidence="4" id="KW-0378">Hydrolase</keyword>
<dbReference type="SUPFAM" id="SSF53474">
    <property type="entry name" value="alpha/beta-Hydrolases"/>
    <property type="match status" value="1"/>
</dbReference>
<keyword evidence="1 7" id="KW-0121">Carboxypeptidase</keyword>
<accession>A0A3D9FF98</accession>